<name>A0A9W5AZR7_9HYPH</name>
<protein>
    <submittedName>
        <fullName evidence="1">Uncharacterized protein</fullName>
    </submittedName>
</protein>
<sequence>MVDYVLTFSLDDFSQNRPFHLDFVQGAEGERATFDRARELHHVGFFEINFHSGLTERR</sequence>
<gene>
    <name evidence="1" type="ORF">AGR2A_Cc130035</name>
</gene>
<keyword evidence="2" id="KW-1185">Reference proteome</keyword>
<dbReference type="Proteomes" id="UP000191933">
    <property type="component" value="Unassembled WGS sequence"/>
</dbReference>
<comment type="caution">
    <text evidence="1">The sequence shown here is derived from an EMBL/GenBank/DDBJ whole genome shotgun (WGS) entry which is preliminary data.</text>
</comment>
<dbReference type="EMBL" id="FBVY01000005">
    <property type="protein sequence ID" value="CUW88209.1"/>
    <property type="molecule type" value="Genomic_DNA"/>
</dbReference>
<organism evidence="1 2">
    <name type="scientific">Agrobacterium genomosp. 2 str. CFBP 5494</name>
    <dbReference type="NCBI Taxonomy" id="1183436"/>
    <lineage>
        <taxon>Bacteria</taxon>
        <taxon>Pseudomonadati</taxon>
        <taxon>Pseudomonadota</taxon>
        <taxon>Alphaproteobacteria</taxon>
        <taxon>Hyphomicrobiales</taxon>
        <taxon>Rhizobiaceae</taxon>
        <taxon>Rhizobium/Agrobacterium group</taxon>
        <taxon>Agrobacterium</taxon>
        <taxon>Agrobacterium tumefaciens complex</taxon>
    </lineage>
</organism>
<dbReference type="AlphaFoldDB" id="A0A9W5AZR7"/>
<evidence type="ECO:0000313" key="2">
    <source>
        <dbReference type="Proteomes" id="UP000191933"/>
    </source>
</evidence>
<evidence type="ECO:0000313" key="1">
    <source>
        <dbReference type="EMBL" id="CUW88209.1"/>
    </source>
</evidence>
<reference evidence="1 2" key="1">
    <citation type="submission" date="2016-01" db="EMBL/GenBank/DDBJ databases">
        <authorList>
            <person name="Regsiter A."/>
            <person name="william w."/>
        </authorList>
    </citation>
    <scope>NUCLEOTIDE SEQUENCE [LARGE SCALE GENOMIC DNA]</scope>
    <source>
        <strain evidence="1 2">CFBP 5494</strain>
    </source>
</reference>
<accession>A0A9W5AZR7</accession>
<proteinExistence type="predicted"/>